<feature type="signal peptide" evidence="1">
    <location>
        <begin position="1"/>
        <end position="23"/>
    </location>
</feature>
<proteinExistence type="predicted"/>
<evidence type="ECO:0000313" key="3">
    <source>
        <dbReference type="Proteomes" id="UP001620645"/>
    </source>
</evidence>
<sequence>MPRIFKILLIVLLAVISVRLSASTDGKKTANDRNGKNASAGIGTKIKGIVTAGLLITSLATGGSEAIGRNNAHNQGRIAAGVMVYELLGTLIVPSYHDMNATHFYQAPPPPPANFEKATPLINAFVTKIGEKSSSPERGGGVFAFSSDGVARALSLEEENEFGVFTSHLKIQSVFKTNVPPAAIKCQTAHGIRPIDPAPPPRLWEDI</sequence>
<organism evidence="2 3">
    <name type="scientific">Heterodera schachtii</name>
    <name type="common">Sugarbeet cyst nematode worm</name>
    <name type="synonym">Tylenchus schachtii</name>
    <dbReference type="NCBI Taxonomy" id="97005"/>
    <lineage>
        <taxon>Eukaryota</taxon>
        <taxon>Metazoa</taxon>
        <taxon>Ecdysozoa</taxon>
        <taxon>Nematoda</taxon>
        <taxon>Chromadorea</taxon>
        <taxon>Rhabditida</taxon>
        <taxon>Tylenchina</taxon>
        <taxon>Tylenchomorpha</taxon>
        <taxon>Tylenchoidea</taxon>
        <taxon>Heteroderidae</taxon>
        <taxon>Heteroderinae</taxon>
        <taxon>Heterodera</taxon>
    </lineage>
</organism>
<dbReference type="AlphaFoldDB" id="A0ABD2KAJ9"/>
<dbReference type="EMBL" id="JBICCN010000037">
    <property type="protein sequence ID" value="KAL3099947.1"/>
    <property type="molecule type" value="Genomic_DNA"/>
</dbReference>
<reference evidence="2 3" key="1">
    <citation type="submission" date="2024-10" db="EMBL/GenBank/DDBJ databases">
        <authorList>
            <person name="Kim D."/>
        </authorList>
    </citation>
    <scope>NUCLEOTIDE SEQUENCE [LARGE SCALE GENOMIC DNA]</scope>
    <source>
        <strain evidence="2">Taebaek</strain>
    </source>
</reference>
<gene>
    <name evidence="2" type="ORF">niasHS_001873</name>
</gene>
<evidence type="ECO:0000256" key="1">
    <source>
        <dbReference type="SAM" id="SignalP"/>
    </source>
</evidence>
<name>A0ABD2KAJ9_HETSC</name>
<feature type="chain" id="PRO_5044851650" evidence="1">
    <location>
        <begin position="24"/>
        <end position="207"/>
    </location>
</feature>
<keyword evidence="3" id="KW-1185">Reference proteome</keyword>
<evidence type="ECO:0000313" key="2">
    <source>
        <dbReference type="EMBL" id="KAL3099947.1"/>
    </source>
</evidence>
<dbReference type="Proteomes" id="UP001620645">
    <property type="component" value="Unassembled WGS sequence"/>
</dbReference>
<keyword evidence="1" id="KW-0732">Signal</keyword>
<comment type="caution">
    <text evidence="2">The sequence shown here is derived from an EMBL/GenBank/DDBJ whole genome shotgun (WGS) entry which is preliminary data.</text>
</comment>
<protein>
    <submittedName>
        <fullName evidence="2">Uncharacterized protein</fullName>
    </submittedName>
</protein>
<accession>A0ABD2KAJ9</accession>